<dbReference type="PANTHER" id="PTHR33207">
    <property type="entry name" value="F-BOX DOMAIN CONTAINING PROTEIN-RELATED"/>
    <property type="match status" value="1"/>
</dbReference>
<keyword evidence="1" id="KW-1133">Transmembrane helix</keyword>
<evidence type="ECO:0000313" key="4">
    <source>
        <dbReference type="EMBL" id="TVU30200.1"/>
    </source>
</evidence>
<reference evidence="4 5" key="1">
    <citation type="journal article" date="2019" name="Sci. Rep.">
        <title>A high-quality genome of Eragrostis curvula grass provides insights into Poaceae evolution and supports new strategies to enhance forage quality.</title>
        <authorList>
            <person name="Carballo J."/>
            <person name="Santos B.A.C.M."/>
            <person name="Zappacosta D."/>
            <person name="Garbus I."/>
            <person name="Selva J.P."/>
            <person name="Gallo C.A."/>
            <person name="Diaz A."/>
            <person name="Albertini E."/>
            <person name="Caccamo M."/>
            <person name="Echenique V."/>
        </authorList>
    </citation>
    <scope>NUCLEOTIDE SEQUENCE [LARGE SCALE GENOMIC DNA]</scope>
    <source>
        <strain evidence="5">cv. Victoria</strain>
        <tissue evidence="4">Leaf</tissue>
    </source>
</reference>
<keyword evidence="1" id="KW-0472">Membrane</keyword>
<comment type="caution">
    <text evidence="4">The sequence shown here is derived from an EMBL/GenBank/DDBJ whole genome shotgun (WGS) entry which is preliminary data.</text>
</comment>
<dbReference type="Pfam" id="PF12937">
    <property type="entry name" value="F-box-like"/>
    <property type="match status" value="1"/>
</dbReference>
<dbReference type="Proteomes" id="UP000324897">
    <property type="component" value="Chromosome 1"/>
</dbReference>
<keyword evidence="1" id="KW-0812">Transmembrane</keyword>
<dbReference type="InterPro" id="IPR036047">
    <property type="entry name" value="F-box-like_dom_sf"/>
</dbReference>
<proteinExistence type="predicted"/>
<dbReference type="OrthoDB" id="622335at2759"/>
<gene>
    <name evidence="4" type="ORF">EJB05_21810</name>
</gene>
<keyword evidence="5" id="KW-1185">Reference proteome</keyword>
<dbReference type="Gene3D" id="1.20.1280.50">
    <property type="match status" value="1"/>
</dbReference>
<protein>
    <submittedName>
        <fullName evidence="4">Uncharacterized protein</fullName>
    </submittedName>
</protein>
<organism evidence="4 5">
    <name type="scientific">Eragrostis curvula</name>
    <name type="common">weeping love grass</name>
    <dbReference type="NCBI Taxonomy" id="38414"/>
    <lineage>
        <taxon>Eukaryota</taxon>
        <taxon>Viridiplantae</taxon>
        <taxon>Streptophyta</taxon>
        <taxon>Embryophyta</taxon>
        <taxon>Tracheophyta</taxon>
        <taxon>Spermatophyta</taxon>
        <taxon>Magnoliopsida</taxon>
        <taxon>Liliopsida</taxon>
        <taxon>Poales</taxon>
        <taxon>Poaceae</taxon>
        <taxon>PACMAD clade</taxon>
        <taxon>Chloridoideae</taxon>
        <taxon>Eragrostideae</taxon>
        <taxon>Eragrostidinae</taxon>
        <taxon>Eragrostis</taxon>
    </lineage>
</organism>
<dbReference type="EMBL" id="RWGY01000011">
    <property type="protein sequence ID" value="TVU30200.1"/>
    <property type="molecule type" value="Genomic_DNA"/>
</dbReference>
<accession>A0A5J9V4D3</accession>
<dbReference type="Pfam" id="PF23635">
    <property type="entry name" value="Beta-prop_AT5G49610-like"/>
    <property type="match status" value="1"/>
</dbReference>
<dbReference type="AlphaFoldDB" id="A0A5J9V4D3"/>
<feature type="non-terminal residue" evidence="4">
    <location>
        <position position="1"/>
    </location>
</feature>
<evidence type="ECO:0000256" key="1">
    <source>
        <dbReference type="SAM" id="Phobius"/>
    </source>
</evidence>
<dbReference type="Gramene" id="TVU30200">
    <property type="protein sequence ID" value="TVU30200"/>
    <property type="gene ID" value="EJB05_21810"/>
</dbReference>
<evidence type="ECO:0000313" key="5">
    <source>
        <dbReference type="Proteomes" id="UP000324897"/>
    </source>
</evidence>
<evidence type="ECO:0000259" key="3">
    <source>
        <dbReference type="Pfam" id="PF23635"/>
    </source>
</evidence>
<dbReference type="InterPro" id="IPR056594">
    <property type="entry name" value="AT5G49610-like_b-prop"/>
</dbReference>
<feature type="domain" description="F-box" evidence="2">
    <location>
        <begin position="29"/>
        <end position="67"/>
    </location>
</feature>
<feature type="domain" description="F-box protein AT5G49610-like beta-propeller" evidence="3">
    <location>
        <begin position="92"/>
        <end position="337"/>
    </location>
</feature>
<sequence length="348" mass="38864">MKMTERRRRRRRQGHSTQPAAVASVLGDDDLLVEILLRLDFPTCLVHGAVVCRRWLRLASDPAFLRRFRVLHPPRILGIHVEQGWDPTRFLPLTPDEILPPPPHYNPPLYDSGLILIQHLFLLEDDGDATSCLCLYLAYNGMKFGVNFSLLQSGIWGAEKSAVTELQQGTHETGIQHKLLMGRKLYMVTTAGCILVLDLSTASFFTVELPDGTGHRGRVLLSRDLESGLFLIDVVRFHLRVWHGDGVGQWVLVDTISVREACDHLNVQIWQPDNGGPPVSVLGVGDNAEFAVLKLNASGIVCYMQLSNRVVEKVAEGVPENRGGFDFPITMVWPPIFPVLDKVQNTDP</sequence>
<evidence type="ECO:0000259" key="2">
    <source>
        <dbReference type="Pfam" id="PF12937"/>
    </source>
</evidence>
<feature type="transmembrane region" description="Helical" evidence="1">
    <location>
        <begin position="185"/>
        <end position="205"/>
    </location>
</feature>
<name>A0A5J9V4D3_9POAL</name>
<dbReference type="SUPFAM" id="SSF81383">
    <property type="entry name" value="F-box domain"/>
    <property type="match status" value="1"/>
</dbReference>
<dbReference type="InterPro" id="IPR001810">
    <property type="entry name" value="F-box_dom"/>
</dbReference>